<reference evidence="1" key="1">
    <citation type="submission" date="2022-07" db="EMBL/GenBank/DDBJ databases">
        <authorList>
            <person name="Macas J."/>
            <person name="Novak P."/>
            <person name="Neumann P."/>
        </authorList>
    </citation>
    <scope>NUCLEOTIDE SEQUENCE</scope>
</reference>
<proteinExistence type="predicted"/>
<dbReference type="Proteomes" id="UP001152484">
    <property type="component" value="Unassembled WGS sequence"/>
</dbReference>
<dbReference type="AlphaFoldDB" id="A0A9P0Z4L5"/>
<keyword evidence="2" id="KW-1185">Reference proteome</keyword>
<name>A0A9P0Z4L5_CUSEU</name>
<organism evidence="1 2">
    <name type="scientific">Cuscuta europaea</name>
    <name type="common">European dodder</name>
    <dbReference type="NCBI Taxonomy" id="41803"/>
    <lineage>
        <taxon>Eukaryota</taxon>
        <taxon>Viridiplantae</taxon>
        <taxon>Streptophyta</taxon>
        <taxon>Embryophyta</taxon>
        <taxon>Tracheophyta</taxon>
        <taxon>Spermatophyta</taxon>
        <taxon>Magnoliopsida</taxon>
        <taxon>eudicotyledons</taxon>
        <taxon>Gunneridae</taxon>
        <taxon>Pentapetalae</taxon>
        <taxon>asterids</taxon>
        <taxon>lamiids</taxon>
        <taxon>Solanales</taxon>
        <taxon>Convolvulaceae</taxon>
        <taxon>Cuscuteae</taxon>
        <taxon>Cuscuta</taxon>
        <taxon>Cuscuta subgen. Cuscuta</taxon>
    </lineage>
</organism>
<dbReference type="EMBL" id="CAMAPE010000019">
    <property type="protein sequence ID" value="CAH9086078.1"/>
    <property type="molecule type" value="Genomic_DNA"/>
</dbReference>
<protein>
    <submittedName>
        <fullName evidence="1">Uncharacterized protein</fullName>
    </submittedName>
</protein>
<evidence type="ECO:0000313" key="2">
    <source>
        <dbReference type="Proteomes" id="UP001152484"/>
    </source>
</evidence>
<dbReference type="OrthoDB" id="1112175at2759"/>
<sequence>MVSYAHKSTIIFRCATDKVSSNTIISNSQKDYIMVETKVRYSRTGDESRVSLEIIRTIILEAPLDFIEADQEQLLEGKVYKQAKGRLLSLRHQRSNCQEDIKWDIARMSSESLLKKSSSTTKEVELH</sequence>
<comment type="caution">
    <text evidence="1">The sequence shown here is derived from an EMBL/GenBank/DDBJ whole genome shotgun (WGS) entry which is preliminary data.</text>
</comment>
<accession>A0A9P0Z4L5</accession>
<evidence type="ECO:0000313" key="1">
    <source>
        <dbReference type="EMBL" id="CAH9086078.1"/>
    </source>
</evidence>
<gene>
    <name evidence="1" type="ORF">CEURO_LOCUS9469</name>
</gene>